<feature type="transmembrane region" description="Helical" evidence="2">
    <location>
        <begin position="47"/>
        <end position="67"/>
    </location>
</feature>
<feature type="compositionally biased region" description="Basic residues" evidence="1">
    <location>
        <begin position="19"/>
        <end position="33"/>
    </location>
</feature>
<dbReference type="PATRIC" id="fig|1434108.4.peg.2467"/>
<name>A0A0E3QW96_METBA</name>
<evidence type="ECO:0000256" key="2">
    <source>
        <dbReference type="SAM" id="Phobius"/>
    </source>
</evidence>
<reference evidence="4 5" key="1">
    <citation type="submission" date="2014-07" db="EMBL/GenBank/DDBJ databases">
        <title>Methanogenic archaea and the global carbon cycle.</title>
        <authorList>
            <person name="Henriksen J.R."/>
            <person name="Luke J."/>
            <person name="Reinhart S."/>
            <person name="Benedict M.N."/>
            <person name="Youngblut N.D."/>
            <person name="Metcalf M.E."/>
            <person name="Whitaker R.J."/>
            <person name="Metcalf W.W."/>
        </authorList>
    </citation>
    <scope>NUCLEOTIDE SEQUENCE [LARGE SCALE GENOMIC DNA]</scope>
    <source>
        <strain evidence="4 5">MS</strain>
    </source>
</reference>
<evidence type="ECO:0000259" key="3">
    <source>
        <dbReference type="Pfam" id="PF11824"/>
    </source>
</evidence>
<dbReference type="AlphaFoldDB" id="A0A0E3QW96"/>
<dbReference type="GeneID" id="24845199"/>
<dbReference type="InterPro" id="IPR021779">
    <property type="entry name" value="DUF3344"/>
</dbReference>
<feature type="region of interest" description="Disordered" evidence="1">
    <location>
        <begin position="352"/>
        <end position="384"/>
    </location>
</feature>
<protein>
    <submittedName>
        <fullName evidence="4">Cell surface glycoprotein</fullName>
    </submittedName>
</protein>
<organism evidence="4 5">
    <name type="scientific">Methanosarcina barkeri MS</name>
    <dbReference type="NCBI Taxonomy" id="1434108"/>
    <lineage>
        <taxon>Archaea</taxon>
        <taxon>Methanobacteriati</taxon>
        <taxon>Methanobacteriota</taxon>
        <taxon>Stenosarchaea group</taxon>
        <taxon>Methanomicrobia</taxon>
        <taxon>Methanosarcinales</taxon>
        <taxon>Methanosarcinaceae</taxon>
        <taxon>Methanosarcina</taxon>
    </lineage>
</organism>
<dbReference type="KEGG" id="mby:MSBRM_1939"/>
<keyword evidence="2" id="KW-1133">Transmembrane helix</keyword>
<feature type="domain" description="DUF3344" evidence="3">
    <location>
        <begin position="78"/>
        <end position="349"/>
    </location>
</feature>
<gene>
    <name evidence="4" type="ORF">MSBRM_1939</name>
</gene>
<feature type="compositionally biased region" description="Basic and acidic residues" evidence="1">
    <location>
        <begin position="361"/>
        <end position="370"/>
    </location>
</feature>
<dbReference type="EMBL" id="CP009528">
    <property type="protein sequence ID" value="AKB54937.1"/>
    <property type="molecule type" value="Genomic_DNA"/>
</dbReference>
<proteinExistence type="predicted"/>
<accession>A0A0E3QW96</accession>
<evidence type="ECO:0000256" key="1">
    <source>
        <dbReference type="SAM" id="MobiDB-lite"/>
    </source>
</evidence>
<dbReference type="RefSeq" id="WP_048155596.1">
    <property type="nucleotide sequence ID" value="NZ_CP009528.1"/>
</dbReference>
<keyword evidence="2" id="KW-0472">Membrane</keyword>
<evidence type="ECO:0000313" key="5">
    <source>
        <dbReference type="Proteomes" id="UP000033033"/>
    </source>
</evidence>
<dbReference type="Proteomes" id="UP000033033">
    <property type="component" value="Chromosome"/>
</dbReference>
<dbReference type="HOGENOM" id="CLU_671953_0_0_2"/>
<keyword evidence="5" id="KW-1185">Reference proteome</keyword>
<feature type="region of interest" description="Disordered" evidence="1">
    <location>
        <begin position="1"/>
        <end position="33"/>
    </location>
</feature>
<dbReference type="Pfam" id="PF11824">
    <property type="entry name" value="DUF3344"/>
    <property type="match status" value="1"/>
</dbReference>
<keyword evidence="2" id="KW-0812">Transmembrane</keyword>
<feature type="compositionally biased region" description="Basic and acidic residues" evidence="1">
    <location>
        <begin position="1"/>
        <end position="17"/>
    </location>
</feature>
<evidence type="ECO:0000313" key="4">
    <source>
        <dbReference type="EMBL" id="AKB54937.1"/>
    </source>
</evidence>
<sequence length="409" mass="45443">MKTRKVEQKGDQKENYNKKQNRKTTKKHNVKSEHKIRKVKLSKEINIFHRIAKIFCVMAVLCCLLTLPAMAQAPEKNGYIADKPLETYVHDTVKGDLYYSVGSSYYSGKVYPGDVYSATHNVDLPEGATVKFARLYNYWTWSAEGVTGRYPEMKLSFNGKELTPDKEFSDRKGWGIYDYPTGTWAYNVTDLISGSGTYSTEIGNTGPEASFVCIDGVGLLIVYTDANGKDIEYWINEGADELNSQMDENGNPLYYATPNETVCEMLKPTLQLPVRSATLWTIAQSGNWENSNLLVNDQKFPGITNGEPYPDLDTDTRDITDSLKPGENSILFQDIGDYVVPSGAFLVIETDPQTAQASEETSGKSDETGKTQDTSGTEAKDTPGFGFGYTLALLTGGKLLAGHRYKKLK</sequence>